<reference evidence="2 3" key="1">
    <citation type="submission" date="2016-03" db="EMBL/GenBank/DDBJ databases">
        <authorList>
            <person name="Devillers H."/>
        </authorList>
    </citation>
    <scope>NUCLEOTIDE SEQUENCE [LARGE SCALE GENOMIC DNA]</scope>
    <source>
        <strain evidence="2">CBS 10888</strain>
    </source>
</reference>
<organism evidence="2 3">
    <name type="scientific">Lachancea dasiensis</name>
    <dbReference type="NCBI Taxonomy" id="1072105"/>
    <lineage>
        <taxon>Eukaryota</taxon>
        <taxon>Fungi</taxon>
        <taxon>Dikarya</taxon>
        <taxon>Ascomycota</taxon>
        <taxon>Saccharomycotina</taxon>
        <taxon>Saccharomycetes</taxon>
        <taxon>Saccharomycetales</taxon>
        <taxon>Saccharomycetaceae</taxon>
        <taxon>Lachancea</taxon>
    </lineage>
</organism>
<sequence length="822" mass="90933">MNRVPSTATLEENHLAADAGMGTHWSPNRDVPTDNAALLEVERTALGLLQGCDAAREGESVWDDALAFLNAIRSLKPAQNVDLTTTDDVFTPMVRSLVARRARWEICADLVAVTFAYCAVHPDLAGLVCNFARAVEQNRSLRSQLREICGTAPLSPNYKPGVYTVVATLETFDKLDIATFETLRLGLGPVLRLQWAPLWAFQYPDLRLDAAFLAKNLMRATTQEHRLDFLIASLSPDLPQWEELQSHSSKSVDFFLYSVARRSLHGGRYLPPFFKTFCQDVLSTCTKNDCFKRLENDTQFNLSVLMEIVDHPDLNFLEEPHLVSLLHCALRRVLEICTQEQIQTLHLELGSMGTTLSLPGLLNIVQYLLTRFLLSMGTLVNNARHLKADNKKWATRESPYQLPPFFDKIVPKISPVSRSASSFDHSGHESHFQTTKLSTIVWTVLQSINYLENINCLLLDFYERNGTGLSAKPKDGGANDFSHVVENKARSDVLDLFFIAGVSVMLLAEQLQEDGYLSKVIGTHESRILGKQLSLSTRTFFKAIIRTFGKESAHELIKFLARTSRMELTLQRVSMRILQCVLVDERGSALKIGAPAHQALHDYLGIWNDGSEVYSQLYSALMMPMPAVATAVINFPQLLASASPSWSRAMGRVALGSASNTDNISCDTKRTGPASRYNTHATSFIPSTKSQHQKTNGFESEDVLPLAMASQPTSATADYGFVGNQPERYGTAQTSPFSATRHSQFPDGSKSAISMSGPIANSSTNATKWDAGCFSQGPLLSTDFSSAAVNTGKNYIMGGHSRATNNSRAQSVHVDRFDYLQQ</sequence>
<accession>A0A1G4K3F7</accession>
<keyword evidence="3" id="KW-1185">Reference proteome</keyword>
<dbReference type="Proteomes" id="UP000190274">
    <property type="component" value="Chromosome H"/>
</dbReference>
<feature type="compositionally biased region" description="Polar residues" evidence="1">
    <location>
        <begin position="731"/>
        <end position="743"/>
    </location>
</feature>
<dbReference type="GO" id="GO:0051321">
    <property type="term" value="P:meiotic cell cycle"/>
    <property type="evidence" value="ECO:0007669"/>
    <property type="project" value="InterPro"/>
</dbReference>
<gene>
    <name evidence="2" type="ORF">LADA_0H11496G</name>
</gene>
<evidence type="ECO:0000313" key="2">
    <source>
        <dbReference type="EMBL" id="SCU98231.1"/>
    </source>
</evidence>
<proteinExistence type="predicted"/>
<dbReference type="EMBL" id="LT598461">
    <property type="protein sequence ID" value="SCU98231.1"/>
    <property type="molecule type" value="Genomic_DNA"/>
</dbReference>
<dbReference type="AlphaFoldDB" id="A0A1G4K3F7"/>
<dbReference type="GO" id="GO:0045944">
    <property type="term" value="P:positive regulation of transcription by RNA polymerase II"/>
    <property type="evidence" value="ECO:0007669"/>
    <property type="project" value="InterPro"/>
</dbReference>
<name>A0A1G4K3F7_9SACH</name>
<dbReference type="InterPro" id="IPR054776">
    <property type="entry name" value="VIR1_yeast"/>
</dbReference>
<feature type="region of interest" description="Disordered" evidence="1">
    <location>
        <begin position="731"/>
        <end position="751"/>
    </location>
</feature>
<dbReference type="Pfam" id="PF22575">
    <property type="entry name" value="Vir1p"/>
    <property type="match status" value="2"/>
</dbReference>
<protein>
    <submittedName>
        <fullName evidence="2">LADA_0H11496g1_1</fullName>
    </submittedName>
</protein>
<evidence type="ECO:0000313" key="3">
    <source>
        <dbReference type="Proteomes" id="UP000190274"/>
    </source>
</evidence>
<dbReference type="STRING" id="1266660.A0A1G4K3F7"/>
<dbReference type="OrthoDB" id="4069217at2759"/>
<evidence type="ECO:0000256" key="1">
    <source>
        <dbReference type="SAM" id="MobiDB-lite"/>
    </source>
</evidence>